<protein>
    <submittedName>
        <fullName evidence="2">DUF955 domain-containing protein</fullName>
    </submittedName>
</protein>
<dbReference type="Proteomes" id="UP000026993">
    <property type="component" value="Segment"/>
</dbReference>
<dbReference type="GeneID" id="19735947"/>
<keyword evidence="3" id="KW-1185">Reference proteome</keyword>
<evidence type="ECO:0000313" key="3">
    <source>
        <dbReference type="Proteomes" id="UP000026993"/>
    </source>
</evidence>
<proteinExistence type="predicted"/>
<organism evidence="2 3">
    <name type="scientific">Listeria phage LP-101</name>
    <dbReference type="NCBI Taxonomy" id="1458856"/>
    <lineage>
        <taxon>Viruses</taxon>
        <taxon>Duplodnaviria</taxon>
        <taxon>Heunggongvirae</taxon>
        <taxon>Uroviricota</taxon>
        <taxon>Caudoviricetes</taxon>
        <taxon>Trabyvirinae</taxon>
        <taxon>Slepowronvirus</taxon>
        <taxon>Slepowronvirus LP101</taxon>
    </lineage>
</organism>
<dbReference type="KEGG" id="vg:19735947"/>
<dbReference type="EMBL" id="KJ094023">
    <property type="protein sequence ID" value="AHL18811.1"/>
    <property type="molecule type" value="Genomic_DNA"/>
</dbReference>
<dbReference type="OrthoDB" id="10024at10239"/>
<dbReference type="InterPro" id="IPR010359">
    <property type="entry name" value="IrrE_HExxH"/>
</dbReference>
<gene>
    <name evidence="2" type="ORF">LP101_032</name>
</gene>
<sequence>MWLDKYREQYPELTIIEDTKMENSHKGLYYNKHIFVNPNQSDVEMRCTLAEELGHHHLTVGNIIKQETVNDRKQEKLARNWGYESLVPLRKIIDSYYEGYTEYYEVADFLEVTEDFLKHSIEYYKNKYGNTVECNGYVIIFKSSIQIIAC</sequence>
<accession>A0A059T7S0</accession>
<evidence type="ECO:0000313" key="2">
    <source>
        <dbReference type="EMBL" id="AHL18811.1"/>
    </source>
</evidence>
<feature type="domain" description="IrrE N-terminal-like" evidence="1">
    <location>
        <begin position="20"/>
        <end position="121"/>
    </location>
</feature>
<name>A0A059T7S0_9CAUD</name>
<evidence type="ECO:0000259" key="1">
    <source>
        <dbReference type="Pfam" id="PF06114"/>
    </source>
</evidence>
<dbReference type="RefSeq" id="YP_009044833.1">
    <property type="nucleotide sequence ID" value="NC_024387.1"/>
</dbReference>
<dbReference type="Pfam" id="PF06114">
    <property type="entry name" value="Peptidase_M78"/>
    <property type="match status" value="1"/>
</dbReference>
<reference evidence="2 3" key="1">
    <citation type="journal article" date="2014" name="Appl. Environ. Microbiol.">
        <title>Comparative genomic and morphological analysis of Listeria phages isolated from farm environments.</title>
        <authorList>
            <person name="Denes T."/>
            <person name="Vongkamjan K."/>
            <person name="Ackermann H.W."/>
            <person name="Moreno Switt A.I."/>
            <person name="Wiedmann M."/>
            <person name="den Bakker H.C."/>
        </authorList>
    </citation>
    <scope>NUCLEOTIDE SEQUENCE [LARGE SCALE GENOMIC DNA]</scope>
</reference>